<feature type="region of interest" description="Disordered" evidence="1">
    <location>
        <begin position="486"/>
        <end position="579"/>
    </location>
</feature>
<feature type="region of interest" description="Disordered" evidence="1">
    <location>
        <begin position="1"/>
        <end position="147"/>
    </location>
</feature>
<evidence type="ECO:0000313" key="3">
    <source>
        <dbReference type="Proteomes" id="UP000092666"/>
    </source>
</evidence>
<reference evidence="2 3" key="1">
    <citation type="submission" date="2013-07" db="EMBL/GenBank/DDBJ databases">
        <title>The Genome Sequence of Cryptococcus heveanensis BCC8398.</title>
        <authorList>
            <consortium name="The Broad Institute Genome Sequencing Platform"/>
            <person name="Cuomo C."/>
            <person name="Litvintseva A."/>
            <person name="Chen Y."/>
            <person name="Heitman J."/>
            <person name="Sun S."/>
            <person name="Springer D."/>
            <person name="Dromer F."/>
            <person name="Young S.K."/>
            <person name="Zeng Q."/>
            <person name="Gargeya S."/>
            <person name="Fitzgerald M."/>
            <person name="Abouelleil A."/>
            <person name="Alvarado L."/>
            <person name="Berlin A.M."/>
            <person name="Chapman S.B."/>
            <person name="Dewar J."/>
            <person name="Goldberg J."/>
            <person name="Griggs A."/>
            <person name="Gujja S."/>
            <person name="Hansen M."/>
            <person name="Howarth C."/>
            <person name="Imamovic A."/>
            <person name="Larimer J."/>
            <person name="McCowan C."/>
            <person name="Murphy C."/>
            <person name="Pearson M."/>
            <person name="Priest M."/>
            <person name="Roberts A."/>
            <person name="Saif S."/>
            <person name="Shea T."/>
            <person name="Sykes S."/>
            <person name="Wortman J."/>
            <person name="Nusbaum C."/>
            <person name="Birren B."/>
        </authorList>
    </citation>
    <scope>NUCLEOTIDE SEQUENCE [LARGE SCALE GENOMIC DNA]</scope>
    <source>
        <strain evidence="2 3">BCC8398</strain>
    </source>
</reference>
<feature type="compositionally biased region" description="Low complexity" evidence="1">
    <location>
        <begin position="534"/>
        <end position="548"/>
    </location>
</feature>
<sequence length="828" mass="86904">MSSRPSTFKRPSNLSIRPPSPSPSSSSTSFQAQPPALTTPNNPTPSYTPFGAHPHAPVHIQTTPNPYSPRKAPLPPSPTYSTYSYASTSTNTKGSSSGVGTSGVEVPPPLPAKNDKRLPGLPGAGSPHRTTTSASLATTAGGGGAKGWNATGVYDNKLVSSTLSHLPPLPPLSPTPTNATSAHSHALQQSHSHSHSNPYSHSHSLHPVASSSHMSSISPRPSISNPIPSGSASASGSALGSGSNPSLSTLNPSTNQGVVVFPDGTLLSDHAYHSHAHDSSGKIAENMTLAHSSPSSPWSLLTVHVLPLFAGSALKTPIEDLNHLCHSHIVATSQRYPPQRVVSLLTADLREFVGSGMLTLKAKFETLEEGKVVSRAAEVWNFFWAQVLPYVEGVFIPFTQLRDVSTNSNSTYLATLSSPIAVRHLLLSGFLLHILLPLLPRLIPLITTPISPSATTFPPPTSQELARILQMSLVLSTQARYSSFFPPTSNAGSTAGAAHRDRDEEVRENVESLGNSVRWRMQQNELEFHGSAGPGSNANSPAKASPGASGSGGIAVGDGVPKRASLQRGPSLSQSGRYRRRGWRASANLGLGLNQYNGAAGGFGMGQTGTGGTMSRQNSGDPSIGGNADRDRWGRPRLDEEDEDDLATHHEYAEDQGDGQRQQRAPGHGHGHQQSQYQYDSRDEATPSAMLAPPRMRRNTDSSNATSRLESYADSLQVPASMMSSATGGGSTIRGESLASYGETPSASIASATPTATGIDRIGRTSQGNRDDERGNGGPGDLMYGRPVRLGRLRAESEGSERTSGGGGVGGMMAGGGAGKDRDRDWRV</sequence>
<dbReference type="InterPro" id="IPR013745">
    <property type="entry name" value="Bit61/PRR5"/>
</dbReference>
<feature type="compositionally biased region" description="Basic and acidic residues" evidence="1">
    <location>
        <begin position="819"/>
        <end position="828"/>
    </location>
</feature>
<protein>
    <recommendedName>
        <fullName evidence="4">HbrB-like protein</fullName>
    </recommendedName>
</protein>
<keyword evidence="3" id="KW-1185">Reference proteome</keyword>
<proteinExistence type="predicted"/>
<dbReference type="Proteomes" id="UP000092666">
    <property type="component" value="Unassembled WGS sequence"/>
</dbReference>
<dbReference type="EMBL" id="KV700129">
    <property type="protein sequence ID" value="OCF32676.1"/>
    <property type="molecule type" value="Genomic_DNA"/>
</dbReference>
<evidence type="ECO:0008006" key="4">
    <source>
        <dbReference type="Google" id="ProtNLM"/>
    </source>
</evidence>
<feature type="compositionally biased region" description="Basic and acidic residues" evidence="1">
    <location>
        <begin position="628"/>
        <end position="638"/>
    </location>
</feature>
<feature type="compositionally biased region" description="Low complexity" evidence="1">
    <location>
        <begin position="79"/>
        <end position="103"/>
    </location>
</feature>
<feature type="compositionally biased region" description="Gly residues" evidence="1">
    <location>
        <begin position="804"/>
        <end position="818"/>
    </location>
</feature>
<accession>A0A1B9GNU2</accession>
<feature type="compositionally biased region" description="Low complexity" evidence="1">
    <location>
        <begin position="11"/>
        <end position="49"/>
    </location>
</feature>
<reference evidence="3" key="2">
    <citation type="submission" date="2013-12" db="EMBL/GenBank/DDBJ databases">
        <title>Evolution of pathogenesis and genome organization in the Tremellales.</title>
        <authorList>
            <person name="Cuomo C."/>
            <person name="Litvintseva A."/>
            <person name="Heitman J."/>
            <person name="Chen Y."/>
            <person name="Sun S."/>
            <person name="Springer D."/>
            <person name="Dromer F."/>
            <person name="Young S."/>
            <person name="Zeng Q."/>
            <person name="Chapman S."/>
            <person name="Gujja S."/>
            <person name="Saif S."/>
            <person name="Birren B."/>
        </authorList>
    </citation>
    <scope>NUCLEOTIDE SEQUENCE [LARGE SCALE GENOMIC DNA]</scope>
    <source>
        <strain evidence="3">BCC8398</strain>
    </source>
</reference>
<dbReference type="AlphaFoldDB" id="A0A1B9GNU2"/>
<dbReference type="PANTHER" id="PTHR32428">
    <property type="entry name" value="TARGET OF RAPAMYCIN COMPLEX 2 SUBUNIT BIT61-RELATED"/>
    <property type="match status" value="1"/>
</dbReference>
<dbReference type="GO" id="GO:0038203">
    <property type="term" value="P:TORC2 signaling"/>
    <property type="evidence" value="ECO:0007669"/>
    <property type="project" value="TreeGrafter"/>
</dbReference>
<gene>
    <name evidence="2" type="ORF">I316_05597</name>
</gene>
<dbReference type="Pfam" id="PF08539">
    <property type="entry name" value="HbrB"/>
    <property type="match status" value="1"/>
</dbReference>
<feature type="compositionally biased region" description="Low complexity" evidence="1">
    <location>
        <begin position="130"/>
        <end position="139"/>
    </location>
</feature>
<name>A0A1B9GNU2_9TREE</name>
<organism evidence="2 3">
    <name type="scientific">Kwoniella heveanensis BCC8398</name>
    <dbReference type="NCBI Taxonomy" id="1296120"/>
    <lineage>
        <taxon>Eukaryota</taxon>
        <taxon>Fungi</taxon>
        <taxon>Dikarya</taxon>
        <taxon>Basidiomycota</taxon>
        <taxon>Agaricomycotina</taxon>
        <taxon>Tremellomycetes</taxon>
        <taxon>Tremellales</taxon>
        <taxon>Cryptococcaceae</taxon>
        <taxon>Kwoniella</taxon>
    </lineage>
</organism>
<evidence type="ECO:0000256" key="1">
    <source>
        <dbReference type="SAM" id="MobiDB-lite"/>
    </source>
</evidence>
<dbReference type="OrthoDB" id="2290221at2759"/>
<feature type="compositionally biased region" description="Polar residues" evidence="1">
    <location>
        <begin position="1"/>
        <end position="10"/>
    </location>
</feature>
<dbReference type="STRING" id="1296120.A0A1B9GNU2"/>
<feature type="compositionally biased region" description="Basic and acidic residues" evidence="1">
    <location>
        <begin position="498"/>
        <end position="510"/>
    </location>
</feature>
<dbReference type="PANTHER" id="PTHR32428:SF2">
    <property type="entry name" value="TARGET OF RAPAMYCIN COMPLEX 2 SUBUNIT BIT61-RELATED"/>
    <property type="match status" value="1"/>
</dbReference>
<feature type="region of interest" description="Disordered" evidence="1">
    <location>
        <begin position="607"/>
        <end position="828"/>
    </location>
</feature>
<feature type="compositionally biased region" description="Low complexity" evidence="1">
    <location>
        <begin position="744"/>
        <end position="757"/>
    </location>
</feature>
<evidence type="ECO:0000313" key="2">
    <source>
        <dbReference type="EMBL" id="OCF32676.1"/>
    </source>
</evidence>
<feature type="compositionally biased region" description="Low complexity" evidence="1">
    <location>
        <begin position="175"/>
        <end position="248"/>
    </location>
</feature>
<dbReference type="GO" id="GO:0031932">
    <property type="term" value="C:TORC2 complex"/>
    <property type="evidence" value="ECO:0007669"/>
    <property type="project" value="TreeGrafter"/>
</dbReference>
<feature type="region of interest" description="Disordered" evidence="1">
    <location>
        <begin position="165"/>
        <end position="251"/>
    </location>
</feature>